<dbReference type="OrthoDB" id="794462at2"/>
<sequence length="165" mass="18978">MIRLMTEQDIRSVRQVAQASWDETYGSSFPIESLQDWFEKNYSTPMLCKQIEKTHMFVIEEASQIIGFASFTQVDEDGDSELTALYIAPEFKQKGYGTLLVEKGIKVLQDKGLNLFVYVESVNTAARAFYEKLGFELVEEFDEYFEGYPTTTAQYLFPLKTPTLI</sequence>
<dbReference type="InterPro" id="IPR016181">
    <property type="entry name" value="Acyl_CoA_acyltransferase"/>
</dbReference>
<dbReference type="Pfam" id="PF00583">
    <property type="entry name" value="Acetyltransf_1"/>
    <property type="match status" value="1"/>
</dbReference>
<dbReference type="InterPro" id="IPR050832">
    <property type="entry name" value="Bact_Acetyltransf"/>
</dbReference>
<evidence type="ECO:0000256" key="2">
    <source>
        <dbReference type="ARBA" id="ARBA00023315"/>
    </source>
</evidence>
<keyword evidence="2" id="KW-0012">Acyltransferase</keyword>
<dbReference type="InterPro" id="IPR000182">
    <property type="entry name" value="GNAT_dom"/>
</dbReference>
<evidence type="ECO:0000313" key="5">
    <source>
        <dbReference type="Proteomes" id="UP000217065"/>
    </source>
</evidence>
<dbReference type="SUPFAM" id="SSF55729">
    <property type="entry name" value="Acyl-CoA N-acyltransferases (Nat)"/>
    <property type="match status" value="1"/>
</dbReference>
<feature type="domain" description="N-acetyltransferase" evidence="3">
    <location>
        <begin position="1"/>
        <end position="162"/>
    </location>
</feature>
<dbReference type="Proteomes" id="UP000217065">
    <property type="component" value="Unassembled WGS sequence"/>
</dbReference>
<dbReference type="CDD" id="cd04301">
    <property type="entry name" value="NAT_SF"/>
    <property type="match status" value="1"/>
</dbReference>
<dbReference type="PANTHER" id="PTHR43877">
    <property type="entry name" value="AMINOALKYLPHOSPHONATE N-ACETYLTRANSFERASE-RELATED-RELATED"/>
    <property type="match status" value="1"/>
</dbReference>
<dbReference type="AlphaFoldDB" id="A0A264W2X1"/>
<name>A0A264W2X1_9BACL</name>
<dbReference type="GO" id="GO:0016747">
    <property type="term" value="F:acyltransferase activity, transferring groups other than amino-acyl groups"/>
    <property type="evidence" value="ECO:0007669"/>
    <property type="project" value="InterPro"/>
</dbReference>
<comment type="caution">
    <text evidence="4">The sequence shown here is derived from an EMBL/GenBank/DDBJ whole genome shotgun (WGS) entry which is preliminary data.</text>
</comment>
<keyword evidence="5" id="KW-1185">Reference proteome</keyword>
<reference evidence="4 5" key="1">
    <citation type="submission" date="2017-07" db="EMBL/GenBank/DDBJ databases">
        <title>Tetzosporium hominis gen.nov. sp.nov.</title>
        <authorList>
            <person name="Tetz G."/>
            <person name="Tetz V."/>
        </authorList>
    </citation>
    <scope>NUCLEOTIDE SEQUENCE [LARGE SCALE GENOMIC DNA]</scope>
    <source>
        <strain evidence="4 5">VT-49</strain>
    </source>
</reference>
<evidence type="ECO:0000259" key="3">
    <source>
        <dbReference type="PROSITE" id="PS51186"/>
    </source>
</evidence>
<proteinExistence type="predicted"/>
<accession>A0A264W2X1</accession>
<dbReference type="EMBL" id="NOKQ01000217">
    <property type="protein sequence ID" value="OZS77946.1"/>
    <property type="molecule type" value="Genomic_DNA"/>
</dbReference>
<evidence type="ECO:0000256" key="1">
    <source>
        <dbReference type="ARBA" id="ARBA00022679"/>
    </source>
</evidence>
<evidence type="ECO:0000313" key="4">
    <source>
        <dbReference type="EMBL" id="OZS77946.1"/>
    </source>
</evidence>
<keyword evidence="1 4" id="KW-0808">Transferase</keyword>
<dbReference type="Gene3D" id="3.40.630.30">
    <property type="match status" value="1"/>
</dbReference>
<dbReference type="PANTHER" id="PTHR43877:SF2">
    <property type="entry name" value="AMINOALKYLPHOSPHONATE N-ACETYLTRANSFERASE-RELATED"/>
    <property type="match status" value="1"/>
</dbReference>
<gene>
    <name evidence="4" type="ORF">CF394_09330</name>
</gene>
<organism evidence="4 5">
    <name type="scientific">Tetzosporium hominis</name>
    <dbReference type="NCBI Taxonomy" id="2020506"/>
    <lineage>
        <taxon>Bacteria</taxon>
        <taxon>Bacillati</taxon>
        <taxon>Bacillota</taxon>
        <taxon>Bacilli</taxon>
        <taxon>Bacillales</taxon>
        <taxon>Caryophanaceae</taxon>
        <taxon>Tetzosporium</taxon>
    </lineage>
</organism>
<dbReference type="PROSITE" id="PS51186">
    <property type="entry name" value="GNAT"/>
    <property type="match status" value="1"/>
</dbReference>
<protein>
    <submittedName>
        <fullName evidence="4">GNAT family N-acetyltransferase</fullName>
    </submittedName>
</protein>
<dbReference type="RefSeq" id="WP_094943205.1">
    <property type="nucleotide sequence ID" value="NZ_NOKQ01000217.1"/>
</dbReference>